<dbReference type="Pfam" id="PF04142">
    <property type="entry name" value="Nuc_sug_transp"/>
    <property type="match status" value="1"/>
</dbReference>
<dbReference type="OrthoDB" id="408493at2759"/>
<keyword evidence="3 6" id="KW-1133">Transmembrane helix</keyword>
<feature type="transmembrane region" description="Helical" evidence="6">
    <location>
        <begin position="275"/>
        <end position="291"/>
    </location>
</feature>
<accession>A0A8H7AE95</accession>
<gene>
    <name evidence="7" type="ORF">GJ744_003437</name>
</gene>
<protein>
    <recommendedName>
        <fullName evidence="9">UDP-galactose transporter</fullName>
    </recommendedName>
</protein>
<dbReference type="EMBL" id="JAACFV010000169">
    <property type="protein sequence ID" value="KAF7503615.1"/>
    <property type="molecule type" value="Genomic_DNA"/>
</dbReference>
<reference evidence="7" key="1">
    <citation type="submission" date="2020-02" db="EMBL/GenBank/DDBJ databases">
        <authorList>
            <person name="Palmer J.M."/>
        </authorList>
    </citation>
    <scope>NUCLEOTIDE SEQUENCE</scope>
    <source>
        <strain evidence="7">EPUS1.4</strain>
        <tissue evidence="7">Thallus</tissue>
    </source>
</reference>
<feature type="transmembrane region" description="Helical" evidence="6">
    <location>
        <begin position="337"/>
        <end position="354"/>
    </location>
</feature>
<keyword evidence="8" id="KW-1185">Reference proteome</keyword>
<evidence type="ECO:0000256" key="4">
    <source>
        <dbReference type="ARBA" id="ARBA00023136"/>
    </source>
</evidence>
<evidence type="ECO:0000256" key="1">
    <source>
        <dbReference type="ARBA" id="ARBA00004477"/>
    </source>
</evidence>
<dbReference type="Proteomes" id="UP000606974">
    <property type="component" value="Unassembled WGS sequence"/>
</dbReference>
<evidence type="ECO:0000313" key="7">
    <source>
        <dbReference type="EMBL" id="KAF7503615.1"/>
    </source>
</evidence>
<dbReference type="SUPFAM" id="SSF103481">
    <property type="entry name" value="Multidrug resistance efflux transporter EmrE"/>
    <property type="match status" value="1"/>
</dbReference>
<feature type="transmembrane region" description="Helical" evidence="6">
    <location>
        <begin position="158"/>
        <end position="176"/>
    </location>
</feature>
<feature type="transmembrane region" description="Helical" evidence="6">
    <location>
        <begin position="307"/>
        <end position="330"/>
    </location>
</feature>
<dbReference type="InterPro" id="IPR037185">
    <property type="entry name" value="EmrE-like"/>
</dbReference>
<dbReference type="GO" id="GO:0015165">
    <property type="term" value="F:pyrimidine nucleotide-sugar transmembrane transporter activity"/>
    <property type="evidence" value="ECO:0007669"/>
    <property type="project" value="InterPro"/>
</dbReference>
<proteinExistence type="predicted"/>
<comment type="caution">
    <text evidence="7">The sequence shown here is derived from an EMBL/GenBank/DDBJ whole genome shotgun (WGS) entry which is preliminary data.</text>
</comment>
<feature type="transmembrane region" description="Helical" evidence="6">
    <location>
        <begin position="232"/>
        <end position="255"/>
    </location>
</feature>
<name>A0A8H7AE95_9EURO</name>
<keyword evidence="2 6" id="KW-0812">Transmembrane</keyword>
<keyword evidence="4 6" id="KW-0472">Membrane</keyword>
<dbReference type="AlphaFoldDB" id="A0A8H7AE95"/>
<evidence type="ECO:0000256" key="3">
    <source>
        <dbReference type="ARBA" id="ARBA00022989"/>
    </source>
</evidence>
<dbReference type="PANTHER" id="PTHR10231">
    <property type="entry name" value="NUCLEOTIDE-SUGAR TRANSMEMBRANE TRANSPORTER"/>
    <property type="match status" value="1"/>
</dbReference>
<dbReference type="PIRSF" id="PIRSF005799">
    <property type="entry name" value="UDP-gal_transpt"/>
    <property type="match status" value="1"/>
</dbReference>
<feature type="transmembrane region" description="Helical" evidence="6">
    <location>
        <begin position="12"/>
        <end position="36"/>
    </location>
</feature>
<evidence type="ECO:0008006" key="9">
    <source>
        <dbReference type="Google" id="ProtNLM"/>
    </source>
</evidence>
<organism evidence="7 8">
    <name type="scientific">Endocarpon pusillum</name>
    <dbReference type="NCBI Taxonomy" id="364733"/>
    <lineage>
        <taxon>Eukaryota</taxon>
        <taxon>Fungi</taxon>
        <taxon>Dikarya</taxon>
        <taxon>Ascomycota</taxon>
        <taxon>Pezizomycotina</taxon>
        <taxon>Eurotiomycetes</taxon>
        <taxon>Chaetothyriomycetidae</taxon>
        <taxon>Verrucariales</taxon>
        <taxon>Verrucariaceae</taxon>
        <taxon>Endocarpon</taxon>
    </lineage>
</organism>
<sequence length="453" mass="49541">MGVGDHGSSSTWFGFSLRTGSLTLLTLQFSSLILLLHHTRVMPVPGGRRYLPSTAVFMTELSKLVVCLTVSLYEIATSLPRSTPATSLFGALTSAVFTGDSWKMAIPASLYTLANSLQYVGISNLDAATFQVTYQLKIIVTAIFSVTILRKSLTLRKWAALILLMVGVAIVSIPHGNSGGLEPSGHSRIYLPRSLDSLREHFLDTTNTPLAKRSATYEGIAEDEMALNHPRVSASIGLLSVIGVCICSGLAGVYFEKVIKDAPKLTSMWIRNVQLSVYSLVPALFIGVIFLDGETVARYGFFDGYDWIVASSVILQAFGGIIAAFCIFYADNISKNFATSISMVLSSLASFFFFDFEATGNFVLGTSVVLLATYLYSYQELNRPRPPPIRIHSYEKTTIDRDLKEDAGRDLSIKLPLTPLKIEAALSTSRPASPNQQHKRKGESGTYFTRHLD</sequence>
<feature type="region of interest" description="Disordered" evidence="5">
    <location>
        <begin position="428"/>
        <end position="453"/>
    </location>
</feature>
<dbReference type="InterPro" id="IPR007271">
    <property type="entry name" value="Nuc_sug_transpt"/>
</dbReference>
<dbReference type="GO" id="GO:0000139">
    <property type="term" value="C:Golgi membrane"/>
    <property type="evidence" value="ECO:0007669"/>
    <property type="project" value="InterPro"/>
</dbReference>
<evidence type="ECO:0000256" key="6">
    <source>
        <dbReference type="SAM" id="Phobius"/>
    </source>
</evidence>
<dbReference type="NCBIfam" id="TIGR00803">
    <property type="entry name" value="nst"/>
    <property type="match status" value="2"/>
</dbReference>
<evidence type="ECO:0000256" key="2">
    <source>
        <dbReference type="ARBA" id="ARBA00022692"/>
    </source>
</evidence>
<comment type="subcellular location">
    <subcellularLocation>
        <location evidence="1">Endoplasmic reticulum membrane</location>
        <topology evidence="1">Multi-pass membrane protein</topology>
    </subcellularLocation>
</comment>
<feature type="transmembrane region" description="Helical" evidence="6">
    <location>
        <begin position="360"/>
        <end position="378"/>
    </location>
</feature>
<evidence type="ECO:0000313" key="8">
    <source>
        <dbReference type="Proteomes" id="UP000606974"/>
    </source>
</evidence>
<evidence type="ECO:0000256" key="5">
    <source>
        <dbReference type="SAM" id="MobiDB-lite"/>
    </source>
</evidence>